<dbReference type="AlphaFoldDB" id="A0A2T2PC33"/>
<keyword evidence="1" id="KW-0719">Serine esterase</keyword>
<evidence type="ECO:0000256" key="5">
    <source>
        <dbReference type="RuleBase" id="RU361238"/>
    </source>
</evidence>
<gene>
    <name evidence="6" type="ORF">BS50DRAFT_567833</name>
</gene>
<dbReference type="GO" id="GO:0052689">
    <property type="term" value="F:carboxylic ester hydrolase activity"/>
    <property type="evidence" value="ECO:0007669"/>
    <property type="project" value="UniProtKB-KW"/>
</dbReference>
<reference evidence="6 7" key="1">
    <citation type="journal article" date="2018" name="Front. Microbiol.">
        <title>Genome-Wide Analysis of Corynespora cassiicola Leaf Fall Disease Putative Effectors.</title>
        <authorList>
            <person name="Lopez D."/>
            <person name="Ribeiro S."/>
            <person name="Label P."/>
            <person name="Fumanal B."/>
            <person name="Venisse J.S."/>
            <person name="Kohler A."/>
            <person name="de Oliveira R.R."/>
            <person name="Labutti K."/>
            <person name="Lipzen A."/>
            <person name="Lail K."/>
            <person name="Bauer D."/>
            <person name="Ohm R.A."/>
            <person name="Barry K.W."/>
            <person name="Spatafora J."/>
            <person name="Grigoriev I.V."/>
            <person name="Martin F.M."/>
            <person name="Pujade-Renaud V."/>
        </authorList>
    </citation>
    <scope>NUCLEOTIDE SEQUENCE [LARGE SCALE GENOMIC DNA]</scope>
    <source>
        <strain evidence="6 7">Philippines</strain>
    </source>
</reference>
<dbReference type="PANTHER" id="PTHR33938:SF7">
    <property type="entry name" value="CARBOXYLIC ESTER HYDROLASE"/>
    <property type="match status" value="1"/>
</dbReference>
<keyword evidence="4" id="KW-1015">Disulfide bond</keyword>
<proteinExistence type="inferred from homology"/>
<dbReference type="PANTHER" id="PTHR33938">
    <property type="entry name" value="FERULOYL ESTERASE B-RELATED"/>
    <property type="match status" value="1"/>
</dbReference>
<evidence type="ECO:0000256" key="3">
    <source>
        <dbReference type="ARBA" id="ARBA00022801"/>
    </source>
</evidence>
<protein>
    <recommendedName>
        <fullName evidence="5">Carboxylic ester hydrolase</fullName>
        <ecNumber evidence="5">3.1.1.-</ecNumber>
    </recommendedName>
</protein>
<evidence type="ECO:0000256" key="4">
    <source>
        <dbReference type="ARBA" id="ARBA00023157"/>
    </source>
</evidence>
<evidence type="ECO:0000256" key="2">
    <source>
        <dbReference type="ARBA" id="ARBA00022729"/>
    </source>
</evidence>
<name>A0A2T2PC33_CORCC</name>
<organism evidence="6 7">
    <name type="scientific">Corynespora cassiicola Philippines</name>
    <dbReference type="NCBI Taxonomy" id="1448308"/>
    <lineage>
        <taxon>Eukaryota</taxon>
        <taxon>Fungi</taxon>
        <taxon>Dikarya</taxon>
        <taxon>Ascomycota</taxon>
        <taxon>Pezizomycotina</taxon>
        <taxon>Dothideomycetes</taxon>
        <taxon>Pleosporomycetidae</taxon>
        <taxon>Pleosporales</taxon>
        <taxon>Corynesporascaceae</taxon>
        <taxon>Corynespora</taxon>
    </lineage>
</organism>
<evidence type="ECO:0000313" key="7">
    <source>
        <dbReference type="Proteomes" id="UP000240883"/>
    </source>
</evidence>
<evidence type="ECO:0000256" key="1">
    <source>
        <dbReference type="ARBA" id="ARBA00022487"/>
    </source>
</evidence>
<dbReference type="InterPro" id="IPR011118">
    <property type="entry name" value="Tannase/feruloyl_esterase"/>
</dbReference>
<evidence type="ECO:0000313" key="6">
    <source>
        <dbReference type="EMBL" id="PSN75096.1"/>
    </source>
</evidence>
<sequence>MPRSSRAAIAALAATTVNAASLADLCTVENVQAALPINGTLLGLNLLPSTVTASPVYNATAGMGSTETYSYCNVTVSFTHTGKGDIIPLKYAFPQPSEFKNRFYLAGGGGFSLSSDATGGLAYGAASGATSAGYDAFKHSPMWHLAS</sequence>
<feature type="chain" id="PRO_5015370501" description="Carboxylic ester hydrolase" evidence="5">
    <location>
        <begin position="20"/>
        <end position="147"/>
    </location>
</feature>
<keyword evidence="2 5" id="KW-0732">Signal</keyword>
<keyword evidence="7" id="KW-1185">Reference proteome</keyword>
<dbReference type="EC" id="3.1.1.-" evidence="5"/>
<dbReference type="Proteomes" id="UP000240883">
    <property type="component" value="Unassembled WGS sequence"/>
</dbReference>
<feature type="signal peptide" evidence="5">
    <location>
        <begin position="1"/>
        <end position="19"/>
    </location>
</feature>
<comment type="similarity">
    <text evidence="5">Belongs to the tannase family.</text>
</comment>
<dbReference type="EMBL" id="KZ678128">
    <property type="protein sequence ID" value="PSN75096.1"/>
    <property type="molecule type" value="Genomic_DNA"/>
</dbReference>
<keyword evidence="3 5" id="KW-0378">Hydrolase</keyword>
<dbReference type="Pfam" id="PF07519">
    <property type="entry name" value="Tannase"/>
    <property type="match status" value="1"/>
</dbReference>
<dbReference type="OrthoDB" id="3039123at2759"/>
<accession>A0A2T2PC33</accession>